<comment type="caution">
    <text evidence="8">Lacks conserved residue(s) required for the propagation of feature annotation.</text>
</comment>
<dbReference type="EC" id="6.3.5.3" evidence="8"/>
<gene>
    <name evidence="8" type="primary">purL</name>
    <name evidence="12" type="ORF">A2855_00735</name>
</gene>
<dbReference type="GO" id="GO:0005524">
    <property type="term" value="F:ATP binding"/>
    <property type="evidence" value="ECO:0007669"/>
    <property type="project" value="UniProtKB-UniRule"/>
</dbReference>
<dbReference type="InterPro" id="IPR036676">
    <property type="entry name" value="PurM-like_C_sf"/>
</dbReference>
<dbReference type="Gene3D" id="3.90.650.10">
    <property type="entry name" value="PurM-like C-terminal domain"/>
    <property type="match status" value="2"/>
</dbReference>
<feature type="binding site" evidence="8">
    <location>
        <position position="329"/>
    </location>
    <ligand>
        <name>substrate</name>
    </ligand>
</feature>
<dbReference type="EMBL" id="MHKX01000002">
    <property type="protein sequence ID" value="OGY98794.1"/>
    <property type="molecule type" value="Genomic_DNA"/>
</dbReference>
<keyword evidence="2 8" id="KW-0436">Ligase</keyword>
<evidence type="ECO:0000313" key="13">
    <source>
        <dbReference type="Proteomes" id="UP000179059"/>
    </source>
</evidence>
<dbReference type="InterPro" id="IPR016188">
    <property type="entry name" value="PurM-like_N"/>
</dbReference>
<evidence type="ECO:0000259" key="11">
    <source>
        <dbReference type="Pfam" id="PF18072"/>
    </source>
</evidence>
<keyword evidence="6 8" id="KW-0067">ATP-binding</keyword>
<sequence length="991" mass="106892">MAIRLEIAPIVPDARTLVKRDSFNGLGLDGRVAQVLVVDVYTIDARLSPKQVEAAAEALTNPLIEKVFVGKTFLPKKFDAAIEIGYLPGVTDNAGATARETIADKLKRPFKPGEGIYTSRVFFVSGKLGEQDLKKIADSLHNPLIQSARIKAKPRFLKDKGMGVAVPKVSIRGKTAAMEVDLWLDDERLARIGAEGIEDGGARHGPLALDPDALKTIRSYFHKLGRKPTDIELESLAQTWSEHCKHTIFADPMDDAATSIFKSYIRAATERVRREKGKKDFCASVFSDNSGAIVFDDKYLVTHKVETHNSPSALDPFGGAITGIVGVNRDTIGFGLGAKPVINTYGFCFADPRDTREFYRDQAKTQKLLSARRIMDGVISGVNVGGNCSGIPTPQGFTCFDARYRGKPLVFVGTVGLIPKNLKGSRSSYQKRARAGDYVVVAGGRVGLDGIHGATFSSVVLDGGSPATAVQIGDPITQKKMSDVIVKEARDLNLYTSITDNGAGGISCSVAEMAKECGGCRVDLEKVPLKYPGLAPWQIWISESQERMTLAVPRPKWKAFRKLMQSRGVEATVIGEFTDSGKCVVRYGGKTIMDLEMDFLHEGRPIKFLRSQAVLPEFHEPERKEKGSANAAALAMLARPNLASFGFISQQYDHEVQAGSVTKPLQGRGRVNAEATVTRPVLNSPRAVVLSQALYPWYSEGDAYRMAAAAVDGAVRSAVAAGADPDYLAILDNFCWTDSHNPGRLGQLKDAARACYDTAVAYGTPFISGKDSMFNDFKGWDENGESAKISVLPTLLVSAIGVMRDAAQALTLDVKNAGDIVYLIGETREELGGSEYYWMLAERQGMDRIGTTFPAVDVKKNLATYRALHRAAAAGLVASATSVGRGGLVIAILKTALGGQLGVDVNLNVLTAKKLSDFGALFSESAGRILVTVAPESAARFEKAMKGNICAKIGKVTKGERVRVTGRETKSLVNLTLKDAAKAYHGTFKGY</sequence>
<comment type="subcellular location">
    <subcellularLocation>
        <location evidence="8">Cytoplasm</location>
    </subcellularLocation>
</comment>
<comment type="similarity">
    <text evidence="8">Belongs to the FGAMS family.</text>
</comment>
<dbReference type="Proteomes" id="UP000179059">
    <property type="component" value="Unassembled WGS sequence"/>
</dbReference>
<keyword evidence="3 8" id="KW-0479">Metal-binding</keyword>
<dbReference type="InterPro" id="IPR010918">
    <property type="entry name" value="PurM-like_C_dom"/>
</dbReference>
<dbReference type="CDD" id="cd02203">
    <property type="entry name" value="PurL_repeat1"/>
    <property type="match status" value="1"/>
</dbReference>
<feature type="binding site" evidence="8">
    <location>
        <position position="769"/>
    </location>
    <ligand>
        <name>ATP</name>
        <dbReference type="ChEBI" id="CHEBI:30616"/>
    </ligand>
</feature>
<reference evidence="12 13" key="1">
    <citation type="journal article" date="2016" name="Nat. Commun.">
        <title>Thousands of microbial genomes shed light on interconnected biogeochemical processes in an aquifer system.</title>
        <authorList>
            <person name="Anantharaman K."/>
            <person name="Brown C.T."/>
            <person name="Hug L.A."/>
            <person name="Sharon I."/>
            <person name="Castelle C.J."/>
            <person name="Probst A.J."/>
            <person name="Thomas B.C."/>
            <person name="Singh A."/>
            <person name="Wilkins M.J."/>
            <person name="Karaoz U."/>
            <person name="Brodie E.L."/>
            <person name="Williams K.H."/>
            <person name="Hubbard S.S."/>
            <person name="Banfield J.F."/>
        </authorList>
    </citation>
    <scope>NUCLEOTIDE SEQUENCE [LARGE SCALE GENOMIC DNA]</scope>
</reference>
<feature type="binding site" evidence="8">
    <location>
        <position position="732"/>
    </location>
    <ligand>
        <name>ATP</name>
        <dbReference type="ChEBI" id="CHEBI:30616"/>
    </ligand>
</feature>
<feature type="binding site" evidence="8">
    <location>
        <position position="304"/>
    </location>
    <ligand>
        <name>ATP</name>
        <dbReference type="ChEBI" id="CHEBI:30616"/>
    </ligand>
</feature>
<feature type="binding site" evidence="8">
    <location>
        <position position="772"/>
    </location>
    <ligand>
        <name>substrate</name>
    </ligand>
</feature>
<accession>A0A1G2CBM3</accession>
<comment type="subunit">
    <text evidence="8">Monomer. Part of the FGAM synthase complex composed of 1 PurL, 1 PurQ and 2 PurS subunits.</text>
</comment>
<feature type="binding site" evidence="8">
    <location>
        <position position="471"/>
    </location>
    <ligand>
        <name>substrate</name>
    </ligand>
</feature>
<evidence type="ECO:0000256" key="6">
    <source>
        <dbReference type="ARBA" id="ARBA00022840"/>
    </source>
</evidence>
<comment type="pathway">
    <text evidence="8">Purine metabolism; IMP biosynthesis via de novo pathway; 5-amino-1-(5-phospho-D-ribosyl)imidazole from N(2)-formyl-N(1)-(5-phospho-D-ribosyl)glycinamide: step 1/2.</text>
</comment>
<feature type="domain" description="PurM-like N-terminal" evidence="9">
    <location>
        <begin position="683"/>
        <end position="773"/>
    </location>
</feature>
<evidence type="ECO:0000313" key="12">
    <source>
        <dbReference type="EMBL" id="OGY98794.1"/>
    </source>
</evidence>
<feature type="binding site" evidence="8">
    <location>
        <position position="330"/>
    </location>
    <ligand>
        <name>Mg(2+)</name>
        <dbReference type="ChEBI" id="CHEBI:18420"/>
        <label>2</label>
    </ligand>
</feature>
<comment type="catalytic activity">
    <reaction evidence="8">
        <text>N(2)-formyl-N(1)-(5-phospho-beta-D-ribosyl)glycinamide + L-glutamine + ATP + H2O = 2-formamido-N(1)-(5-O-phospho-beta-D-ribosyl)acetamidine + L-glutamate + ADP + phosphate + H(+)</text>
        <dbReference type="Rhea" id="RHEA:17129"/>
        <dbReference type="ChEBI" id="CHEBI:15377"/>
        <dbReference type="ChEBI" id="CHEBI:15378"/>
        <dbReference type="ChEBI" id="CHEBI:29985"/>
        <dbReference type="ChEBI" id="CHEBI:30616"/>
        <dbReference type="ChEBI" id="CHEBI:43474"/>
        <dbReference type="ChEBI" id="CHEBI:58359"/>
        <dbReference type="ChEBI" id="CHEBI:147286"/>
        <dbReference type="ChEBI" id="CHEBI:147287"/>
        <dbReference type="ChEBI" id="CHEBI:456216"/>
        <dbReference type="EC" id="6.3.5.3"/>
    </reaction>
</comment>
<dbReference type="SUPFAM" id="SSF55326">
    <property type="entry name" value="PurM N-terminal domain-like"/>
    <property type="match status" value="2"/>
</dbReference>
<dbReference type="PANTHER" id="PTHR43555:SF1">
    <property type="entry name" value="PHOSPHORIBOSYLFORMYLGLYCINAMIDINE SYNTHASE SUBUNIT PURL"/>
    <property type="match status" value="1"/>
</dbReference>
<feature type="active site" evidence="8">
    <location>
        <position position="243"/>
    </location>
</feature>
<dbReference type="AlphaFoldDB" id="A0A1G2CBM3"/>
<dbReference type="Pfam" id="PF18072">
    <property type="entry name" value="FGAR-AT_linker"/>
    <property type="match status" value="1"/>
</dbReference>
<dbReference type="UniPathway" id="UPA00074">
    <property type="reaction ID" value="UER00128"/>
</dbReference>
<feature type="binding site" evidence="8">
    <location>
        <position position="306"/>
    </location>
    <ligand>
        <name>Mg(2+)</name>
        <dbReference type="ChEBI" id="CHEBI:18420"/>
        <label>1</label>
    </ligand>
</feature>
<dbReference type="PANTHER" id="PTHR43555">
    <property type="entry name" value="PHOSPHORIBOSYLFORMYLGLYCINAMIDINE SYNTHASE SUBUNIT PURL"/>
    <property type="match status" value="1"/>
</dbReference>
<dbReference type="STRING" id="1798647.A2855_00735"/>
<protein>
    <recommendedName>
        <fullName evidence="8">Phosphoribosylformylglycinamidine synthase subunit PurL</fullName>
        <shortName evidence="8">FGAM synthase</shortName>
        <ecNumber evidence="8">6.3.5.3</ecNumber>
    </recommendedName>
    <alternativeName>
        <fullName evidence="8">Formylglycinamide ribonucleotide amidotransferase subunit II</fullName>
        <shortName evidence="8">FGAR amidotransferase II</shortName>
        <shortName evidence="8">FGAR-AT II</shortName>
    </alternativeName>
    <alternativeName>
        <fullName evidence="8">Glutamine amidotransferase PurL</fullName>
    </alternativeName>
    <alternativeName>
        <fullName evidence="8">Phosphoribosylformylglycinamidine synthase subunit II</fullName>
    </alternativeName>
</protein>
<dbReference type="Gene3D" id="3.30.1330.10">
    <property type="entry name" value="PurM-like, N-terminal domain"/>
    <property type="match status" value="2"/>
</dbReference>
<feature type="domain" description="PurM-like C-terminal" evidence="10">
    <location>
        <begin position="434"/>
        <end position="587"/>
    </location>
</feature>
<dbReference type="InterPro" id="IPR041609">
    <property type="entry name" value="PurL_linker"/>
</dbReference>
<evidence type="ECO:0000256" key="7">
    <source>
        <dbReference type="ARBA" id="ARBA00022842"/>
    </source>
</evidence>
<feature type="domain" description="Phosphoribosylformylglycinamidine synthase linker" evidence="11">
    <location>
        <begin position="206"/>
        <end position="246"/>
    </location>
</feature>
<dbReference type="Pfam" id="PF02769">
    <property type="entry name" value="AIRS_C"/>
    <property type="match status" value="2"/>
</dbReference>
<dbReference type="CDD" id="cd02204">
    <property type="entry name" value="PurL_repeat2"/>
    <property type="match status" value="1"/>
</dbReference>
<dbReference type="GO" id="GO:0005737">
    <property type="term" value="C:cytoplasm"/>
    <property type="evidence" value="ECO:0007669"/>
    <property type="project" value="UniProtKB-SubCell"/>
</dbReference>
<evidence type="ECO:0000259" key="10">
    <source>
        <dbReference type="Pfam" id="PF02769"/>
    </source>
</evidence>
<evidence type="ECO:0000256" key="8">
    <source>
        <dbReference type="HAMAP-Rule" id="MF_00420"/>
    </source>
</evidence>
<organism evidence="12 13">
    <name type="scientific">Candidatus Liptonbacteria bacterium RIFCSPHIGHO2_01_FULL_57_28</name>
    <dbReference type="NCBI Taxonomy" id="1798647"/>
    <lineage>
        <taxon>Bacteria</taxon>
        <taxon>Candidatus Liptoniibacteriota</taxon>
    </lineage>
</organism>
<comment type="caution">
    <text evidence="12">The sequence shown here is derived from an EMBL/GenBank/DDBJ whole genome shotgun (WGS) entry which is preliminary data.</text>
</comment>
<feature type="domain" description="PurM-like N-terminal" evidence="9">
    <location>
        <begin position="288"/>
        <end position="418"/>
    </location>
</feature>
<dbReference type="InterPro" id="IPR036921">
    <property type="entry name" value="PurM-like_N_sf"/>
</dbReference>
<evidence type="ECO:0000259" key="9">
    <source>
        <dbReference type="Pfam" id="PF00586"/>
    </source>
</evidence>
<dbReference type="Pfam" id="PF00586">
    <property type="entry name" value="AIRS"/>
    <property type="match status" value="2"/>
</dbReference>
<dbReference type="GO" id="GO:0004642">
    <property type="term" value="F:phosphoribosylformylglycinamidine synthase activity"/>
    <property type="evidence" value="ECO:0007669"/>
    <property type="project" value="UniProtKB-UniRule"/>
</dbReference>
<feature type="active site" description="Proton acceptor" evidence="8">
    <location>
        <position position="308"/>
    </location>
</feature>
<keyword evidence="4 8" id="KW-0547">Nucleotide-binding</keyword>
<proteinExistence type="inferred from homology"/>
<dbReference type="SUPFAM" id="SSF56042">
    <property type="entry name" value="PurM C-terminal domain-like"/>
    <property type="match status" value="2"/>
</dbReference>
<keyword evidence="7 8" id="KW-0460">Magnesium</keyword>
<dbReference type="GO" id="GO:0000287">
    <property type="term" value="F:magnesium ion binding"/>
    <property type="evidence" value="ECO:0007669"/>
    <property type="project" value="UniProtKB-UniRule"/>
</dbReference>
<name>A0A1G2CBM3_9BACT</name>
<keyword evidence="1 8" id="KW-0963">Cytoplasm</keyword>
<evidence type="ECO:0000256" key="5">
    <source>
        <dbReference type="ARBA" id="ARBA00022755"/>
    </source>
</evidence>
<dbReference type="HAMAP" id="MF_00420">
    <property type="entry name" value="PurL_2"/>
    <property type="match status" value="1"/>
</dbReference>
<evidence type="ECO:0000256" key="2">
    <source>
        <dbReference type="ARBA" id="ARBA00022598"/>
    </source>
</evidence>
<dbReference type="GO" id="GO:0006189">
    <property type="term" value="P:'de novo' IMP biosynthetic process"/>
    <property type="evidence" value="ECO:0007669"/>
    <property type="project" value="UniProtKB-UniRule"/>
</dbReference>
<comment type="function">
    <text evidence="8">Part of the phosphoribosylformylglycinamidine synthase complex involved in the purines biosynthetic pathway. Catalyzes the ATP-dependent conversion of formylglycinamide ribonucleotide (FGAR) and glutamine to yield formylglycinamidine ribonucleotide (FGAM) and glutamate. The FGAM synthase complex is composed of three subunits. PurQ produces an ammonia molecule by converting glutamine to glutamate. PurL transfers the ammonia molecule to FGAR to form FGAM in an ATP-dependent manner. PurS interacts with PurQ and PurL and is thought to assist in the transfer of the ammonia molecule from PurQ to PurL.</text>
</comment>
<dbReference type="InterPro" id="IPR010074">
    <property type="entry name" value="PRibForGlyAmidine_synth_PurL"/>
</dbReference>
<feature type="binding site" evidence="8">
    <location>
        <begin position="543"/>
        <end position="545"/>
    </location>
    <ligand>
        <name>substrate</name>
    </ligand>
</feature>
<evidence type="ECO:0000256" key="1">
    <source>
        <dbReference type="ARBA" id="ARBA00022490"/>
    </source>
</evidence>
<evidence type="ECO:0000256" key="3">
    <source>
        <dbReference type="ARBA" id="ARBA00022723"/>
    </source>
</evidence>
<feature type="domain" description="PurM-like C-terminal" evidence="10">
    <location>
        <begin position="817"/>
        <end position="965"/>
    </location>
</feature>
<evidence type="ECO:0000256" key="4">
    <source>
        <dbReference type="ARBA" id="ARBA00022741"/>
    </source>
</evidence>
<feature type="binding site" evidence="8">
    <location>
        <position position="500"/>
    </location>
    <ligand>
        <name>Mg(2+)</name>
        <dbReference type="ChEBI" id="CHEBI:18420"/>
        <label>2</label>
    </ligand>
</feature>
<dbReference type="Gene3D" id="1.10.8.750">
    <property type="entry name" value="Phosphoribosylformylglycinamidine synthase, linker domain"/>
    <property type="match status" value="1"/>
</dbReference>
<keyword evidence="5 8" id="KW-0658">Purine biosynthesis</keyword>